<comment type="caution">
    <text evidence="2">The sequence shown here is derived from an EMBL/GenBank/DDBJ whole genome shotgun (WGS) entry which is preliminary data.</text>
</comment>
<dbReference type="Proteomes" id="UP000241848">
    <property type="component" value="Unassembled WGS sequence"/>
</dbReference>
<feature type="transmembrane region" description="Helical" evidence="1">
    <location>
        <begin position="159"/>
        <end position="183"/>
    </location>
</feature>
<organism evidence="2 3">
    <name type="scientific">Sulfobacillus acidophilus</name>
    <dbReference type="NCBI Taxonomy" id="53633"/>
    <lineage>
        <taxon>Bacteria</taxon>
        <taxon>Bacillati</taxon>
        <taxon>Bacillota</taxon>
        <taxon>Clostridia</taxon>
        <taxon>Eubacteriales</taxon>
        <taxon>Clostridiales Family XVII. Incertae Sedis</taxon>
        <taxon>Sulfobacillus</taxon>
    </lineage>
</organism>
<evidence type="ECO:0000256" key="1">
    <source>
        <dbReference type="SAM" id="Phobius"/>
    </source>
</evidence>
<dbReference type="AlphaFoldDB" id="A0A2T2WLL8"/>
<feature type="transmembrane region" description="Helical" evidence="1">
    <location>
        <begin position="210"/>
        <end position="232"/>
    </location>
</feature>
<feature type="transmembrane region" description="Helical" evidence="1">
    <location>
        <begin position="20"/>
        <end position="37"/>
    </location>
</feature>
<reference evidence="2 3" key="1">
    <citation type="journal article" date="2014" name="BMC Genomics">
        <title>Comparison of environmental and isolate Sulfobacillus genomes reveals diverse carbon, sulfur, nitrogen, and hydrogen metabolisms.</title>
        <authorList>
            <person name="Justice N.B."/>
            <person name="Norman A."/>
            <person name="Brown C.T."/>
            <person name="Singh A."/>
            <person name="Thomas B.C."/>
            <person name="Banfield J.F."/>
        </authorList>
    </citation>
    <scope>NUCLEOTIDE SEQUENCE [LARGE SCALE GENOMIC DNA]</scope>
    <source>
        <strain evidence="2">AMDSBA3</strain>
    </source>
</reference>
<accession>A0A2T2WLL8</accession>
<feature type="transmembrane region" description="Helical" evidence="1">
    <location>
        <begin position="131"/>
        <end position="152"/>
    </location>
</feature>
<keyword evidence="1" id="KW-0812">Transmembrane</keyword>
<keyword evidence="1" id="KW-0472">Membrane</keyword>
<dbReference type="EMBL" id="PXYV01000008">
    <property type="protein sequence ID" value="PSR23132.1"/>
    <property type="molecule type" value="Genomic_DNA"/>
</dbReference>
<evidence type="ECO:0000313" key="3">
    <source>
        <dbReference type="Proteomes" id="UP000241848"/>
    </source>
</evidence>
<sequence>MGLIRDSWRELWARNRGGGFLTLAFWYTLVITLYQYLVASRLGPALPKSLTDMVTHPGSVTTLPHLSSALWIKLVLVYVTFLIIILPYVVGGLYGGIAAAIRERPQFTGFLAFFRFGYVNFWRALGQILLAIAYAVIVMAVLAGVVIGLSALDGQSTALGILAVIIVIVGVLWMIGTLLYWFGFTFSLEETPMHGWIPALRWSTSHMGRLFGHIVLLMGLLLAGILVMTLIAELIPIIGTIISVLALGMVLPAFLATYAVLLYQEFPFA</sequence>
<evidence type="ECO:0008006" key="4">
    <source>
        <dbReference type="Google" id="ProtNLM"/>
    </source>
</evidence>
<keyword evidence="1" id="KW-1133">Transmembrane helix</keyword>
<protein>
    <recommendedName>
        <fullName evidence="4">DUF4013 domain-containing protein</fullName>
    </recommendedName>
</protein>
<gene>
    <name evidence="2" type="ORF">C7B45_04110</name>
</gene>
<name>A0A2T2WLL8_9FIRM</name>
<proteinExistence type="predicted"/>
<evidence type="ECO:0000313" key="2">
    <source>
        <dbReference type="EMBL" id="PSR23132.1"/>
    </source>
</evidence>
<feature type="transmembrane region" description="Helical" evidence="1">
    <location>
        <begin position="244"/>
        <end position="263"/>
    </location>
</feature>
<feature type="transmembrane region" description="Helical" evidence="1">
    <location>
        <begin position="70"/>
        <end position="95"/>
    </location>
</feature>